<evidence type="ECO:0000313" key="2">
    <source>
        <dbReference type="Proteomes" id="UP000784294"/>
    </source>
</evidence>
<organism evidence="1 2">
    <name type="scientific">Protopolystoma xenopodis</name>
    <dbReference type="NCBI Taxonomy" id="117903"/>
    <lineage>
        <taxon>Eukaryota</taxon>
        <taxon>Metazoa</taxon>
        <taxon>Spiralia</taxon>
        <taxon>Lophotrochozoa</taxon>
        <taxon>Platyhelminthes</taxon>
        <taxon>Monogenea</taxon>
        <taxon>Polyopisthocotylea</taxon>
        <taxon>Polystomatidea</taxon>
        <taxon>Polystomatidae</taxon>
        <taxon>Protopolystoma</taxon>
    </lineage>
</organism>
<gene>
    <name evidence="1" type="ORF">PXEA_LOCUS8493</name>
</gene>
<feature type="non-terminal residue" evidence="1">
    <location>
        <position position="1"/>
    </location>
</feature>
<reference evidence="1" key="1">
    <citation type="submission" date="2018-11" db="EMBL/GenBank/DDBJ databases">
        <authorList>
            <consortium name="Pathogen Informatics"/>
        </authorList>
    </citation>
    <scope>NUCLEOTIDE SEQUENCE</scope>
</reference>
<proteinExistence type="predicted"/>
<protein>
    <submittedName>
        <fullName evidence="1">Uncharacterized protein</fullName>
    </submittedName>
</protein>
<keyword evidence="2" id="KW-1185">Reference proteome</keyword>
<dbReference type="EMBL" id="CAAALY010023280">
    <property type="protein sequence ID" value="VEL15053.1"/>
    <property type="molecule type" value="Genomic_DNA"/>
</dbReference>
<name>A0A3S4ZM73_9PLAT</name>
<dbReference type="AlphaFoldDB" id="A0A3S4ZM73"/>
<evidence type="ECO:0000313" key="1">
    <source>
        <dbReference type="EMBL" id="VEL15053.1"/>
    </source>
</evidence>
<dbReference type="Proteomes" id="UP000784294">
    <property type="component" value="Unassembled WGS sequence"/>
</dbReference>
<comment type="caution">
    <text evidence="1">The sequence shown here is derived from an EMBL/GenBank/DDBJ whole genome shotgun (WGS) entry which is preliminary data.</text>
</comment>
<accession>A0A3S4ZM73</accession>
<sequence length="195" mass="21327">ATCIVPPISLPHLDTALSNAPIRRANSCVTSRPFLHNWRSLGLTNEFDEVRVSGSEEKDDTHLIGSSYPHQPREVLFSDADVLPTSVGKYLFGVGWAGSDQKYEKKEMGMEEKDEDYSDEVTEGYEVTPDSPQLEDGVAVEATALLVVTSEEGGALGENRFGRLSKSAVGDLWVGTNTGHLLRLPFMEINSNQGK</sequence>